<dbReference type="CDD" id="cd20069">
    <property type="entry name" value="5TM_Oxa1-like"/>
    <property type="match status" value="1"/>
</dbReference>
<dbReference type="CDD" id="cd00104">
    <property type="entry name" value="KAZAL_FS"/>
    <property type="match status" value="1"/>
</dbReference>
<dbReference type="GO" id="GO:0005743">
    <property type="term" value="C:mitochondrial inner membrane"/>
    <property type="evidence" value="ECO:0007669"/>
    <property type="project" value="TreeGrafter"/>
</dbReference>
<keyword evidence="3" id="KW-1133">Transmembrane helix</keyword>
<dbReference type="EMBL" id="NHOQ01002284">
    <property type="protein sequence ID" value="PWA18802.1"/>
    <property type="molecule type" value="Genomic_DNA"/>
</dbReference>
<evidence type="ECO:0000259" key="6">
    <source>
        <dbReference type="PROSITE" id="PS51323"/>
    </source>
</evidence>
<dbReference type="Proteomes" id="UP000250572">
    <property type="component" value="Unassembled WGS sequence"/>
</dbReference>
<dbReference type="SMART" id="SM00280">
    <property type="entry name" value="KAZAL"/>
    <property type="match status" value="1"/>
</dbReference>
<comment type="subcellular location">
    <subcellularLocation>
        <location evidence="1">Membrane</location>
        <topology evidence="1">Multi-pass membrane protein</topology>
    </subcellularLocation>
</comment>
<gene>
    <name evidence="8" type="ORF">CCH79_00005487</name>
</gene>
<evidence type="ECO:0000256" key="2">
    <source>
        <dbReference type="ARBA" id="ARBA00022692"/>
    </source>
</evidence>
<dbReference type="STRING" id="33528.ENSGAFP00000023939"/>
<dbReference type="InterPro" id="IPR000867">
    <property type="entry name" value="IGFBP-like"/>
</dbReference>
<dbReference type="SUPFAM" id="SSF57184">
    <property type="entry name" value="Growth factor receptor domain"/>
    <property type="match status" value="1"/>
</dbReference>
<evidence type="ECO:0000256" key="4">
    <source>
        <dbReference type="ARBA" id="ARBA00023136"/>
    </source>
</evidence>
<evidence type="ECO:0000256" key="5">
    <source>
        <dbReference type="ARBA" id="ARBA00023157"/>
    </source>
</evidence>
<dbReference type="InterPro" id="IPR002350">
    <property type="entry name" value="Kazal_dom"/>
</dbReference>
<evidence type="ECO:0000313" key="9">
    <source>
        <dbReference type="Proteomes" id="UP000250572"/>
    </source>
</evidence>
<dbReference type="Gene3D" id="4.10.40.20">
    <property type="match status" value="1"/>
</dbReference>
<dbReference type="SMART" id="SM00121">
    <property type="entry name" value="IB"/>
    <property type="match status" value="1"/>
</dbReference>
<evidence type="ECO:0000256" key="1">
    <source>
        <dbReference type="ARBA" id="ARBA00004141"/>
    </source>
</evidence>
<dbReference type="Pfam" id="PF00219">
    <property type="entry name" value="IGFBP"/>
    <property type="match status" value="1"/>
</dbReference>
<reference evidence="8 9" key="1">
    <citation type="journal article" date="2018" name="G3 (Bethesda)">
        <title>A High-Quality Reference Genome for the Invasive Mosquitofish Gambusia affinis Using a Chicago Library.</title>
        <authorList>
            <person name="Hoffberg S.L."/>
            <person name="Troendle N.J."/>
            <person name="Glenn T.C."/>
            <person name="Mahmud O."/>
            <person name="Louha S."/>
            <person name="Chalopin D."/>
            <person name="Bennetzen J.L."/>
            <person name="Mauricio R."/>
        </authorList>
    </citation>
    <scope>NUCLEOTIDE SEQUENCE [LARGE SCALE GENOMIC DNA]</scope>
    <source>
        <strain evidence="8">NE01/NJP1002.9</strain>
        <tissue evidence="8">Muscle</tissue>
    </source>
</reference>
<dbReference type="AlphaFoldDB" id="A0A315V687"/>
<dbReference type="GO" id="GO:0005576">
    <property type="term" value="C:extracellular region"/>
    <property type="evidence" value="ECO:0007669"/>
    <property type="project" value="InterPro"/>
</dbReference>
<name>A0A315V687_GAMAF</name>
<evidence type="ECO:0000259" key="7">
    <source>
        <dbReference type="PROSITE" id="PS51465"/>
    </source>
</evidence>
<dbReference type="SUPFAM" id="SSF100895">
    <property type="entry name" value="Kazal-type serine protease inhibitors"/>
    <property type="match status" value="1"/>
</dbReference>
<dbReference type="GO" id="GO:0032977">
    <property type="term" value="F:membrane insertase activity"/>
    <property type="evidence" value="ECO:0007669"/>
    <property type="project" value="InterPro"/>
</dbReference>
<dbReference type="PROSITE" id="PS51465">
    <property type="entry name" value="KAZAL_2"/>
    <property type="match status" value="1"/>
</dbReference>
<keyword evidence="2" id="KW-0812">Transmembrane</keyword>
<evidence type="ECO:0008006" key="10">
    <source>
        <dbReference type="Google" id="ProtNLM"/>
    </source>
</evidence>
<dbReference type="Gene3D" id="3.30.60.30">
    <property type="match status" value="1"/>
</dbReference>
<keyword evidence="9" id="KW-1185">Reference proteome</keyword>
<dbReference type="GO" id="GO:0032979">
    <property type="term" value="P:protein insertion into mitochondrial inner membrane from matrix"/>
    <property type="evidence" value="ECO:0007669"/>
    <property type="project" value="TreeGrafter"/>
</dbReference>
<evidence type="ECO:0000313" key="8">
    <source>
        <dbReference type="EMBL" id="PWA18802.1"/>
    </source>
</evidence>
<organism evidence="8 9">
    <name type="scientific">Gambusia affinis</name>
    <name type="common">Western mosquitofish</name>
    <name type="synonym">Heterandria affinis</name>
    <dbReference type="NCBI Taxonomy" id="33528"/>
    <lineage>
        <taxon>Eukaryota</taxon>
        <taxon>Metazoa</taxon>
        <taxon>Chordata</taxon>
        <taxon>Craniata</taxon>
        <taxon>Vertebrata</taxon>
        <taxon>Euteleostomi</taxon>
        <taxon>Actinopterygii</taxon>
        <taxon>Neopterygii</taxon>
        <taxon>Teleostei</taxon>
        <taxon>Neoteleostei</taxon>
        <taxon>Acanthomorphata</taxon>
        <taxon>Ovalentaria</taxon>
        <taxon>Atherinomorphae</taxon>
        <taxon>Cyprinodontiformes</taxon>
        <taxon>Poeciliidae</taxon>
        <taxon>Poeciliinae</taxon>
        <taxon>Gambusia</taxon>
    </lineage>
</organism>
<dbReference type="InterPro" id="IPR009030">
    <property type="entry name" value="Growth_fac_rcpt_cys_sf"/>
</dbReference>
<dbReference type="PANTHER" id="PTHR12428">
    <property type="entry name" value="OXA1"/>
    <property type="match status" value="1"/>
</dbReference>
<protein>
    <recommendedName>
        <fullName evidence="10">IGFBP N-terminal domain-containing protein</fullName>
    </recommendedName>
</protein>
<dbReference type="InterPro" id="IPR036058">
    <property type="entry name" value="Kazal_dom_sf"/>
</dbReference>
<proteinExistence type="predicted"/>
<keyword evidence="4" id="KW-0472">Membrane</keyword>
<dbReference type="GO" id="GO:0033617">
    <property type="term" value="P:mitochondrial respiratory chain complex IV assembly"/>
    <property type="evidence" value="ECO:0007669"/>
    <property type="project" value="TreeGrafter"/>
</dbReference>
<dbReference type="InterPro" id="IPR001708">
    <property type="entry name" value="YidC/ALB3/OXA1/COX18"/>
</dbReference>
<feature type="domain" description="IGFBP N-terminal" evidence="6">
    <location>
        <begin position="434"/>
        <end position="510"/>
    </location>
</feature>
<dbReference type="PANTHER" id="PTHR12428:SF65">
    <property type="entry name" value="CYTOCHROME C OXIDASE ASSEMBLY PROTEIN COX18, MITOCHONDRIAL"/>
    <property type="match status" value="1"/>
</dbReference>
<dbReference type="PROSITE" id="PS51323">
    <property type="entry name" value="IGFBP_N_2"/>
    <property type="match status" value="1"/>
</dbReference>
<dbReference type="Pfam" id="PF07648">
    <property type="entry name" value="Kazal_2"/>
    <property type="match status" value="1"/>
</dbReference>
<keyword evidence="5" id="KW-1015">Disulfide bond</keyword>
<comment type="caution">
    <text evidence="8">The sequence shown here is derived from an EMBL/GenBank/DDBJ whole genome shotgun (WGS) entry which is preliminary data.</text>
</comment>
<feature type="domain" description="Kazal-like" evidence="7">
    <location>
        <begin position="501"/>
        <end position="554"/>
    </location>
</feature>
<sequence>MLTVGVLVRCRVLRPRARDVLSRWASPVLPLTCTTESRVRPASGVGGASGAGGWYGSLSDSAPVHLCENFLVSAHQVSGLPWWLSIAMATASIRTCITLPLAAYQLIIIAKVEALQAEISELAKRLRYEVSVRGRERGWTDKQSRLKDFSNMNESRLDRVQKGTGVLFLGVQFQKNLRRLVLQLYVRDNCHPFKASLLVWVQLPLWVGLSLALRNLSLDRPALHGELAAGGALWFPDLTVPDSTWVLPVCLGLTNLLILEVGVGAEPGQLGCDVIALMSSPSSSGRVGASRFQRLVLNGFRGFSVLMIPIAASVPTSMALYWFCSSLVGFSHNLLLRSPTVRRTAGLPAPQSETPYRDLLSAFISKYWSETGPENMAAASSVLVLVEPGFMWDSLNVLQPHQLSVQIRPRSAMTSRRLSLLLLPLLVLVPVLRAGQGCAPCDPAGCAPLPAAGCPAGSLRDSCGCCAVCAAAEGELCGGRRAAARRCGSGLECVRSGGNKRSKTGVCACKTNYQVCGSDGTTYRSGCALRSANMAAQRRGREPINVQNKGRCASGETDDRLLIWLQSRWDFSPNGGIQMFLQVFSSVHSSPPVRSGPVRSGPVFLGRQYLRSASL</sequence>
<evidence type="ECO:0000256" key="3">
    <source>
        <dbReference type="ARBA" id="ARBA00022989"/>
    </source>
</evidence>
<accession>A0A315V687</accession>